<comment type="caution">
    <text evidence="2">The sequence shown here is derived from an EMBL/GenBank/DDBJ whole genome shotgun (WGS) entry which is preliminary data.</text>
</comment>
<name>A0AAD8H642_9APIA</name>
<evidence type="ECO:0000313" key="2">
    <source>
        <dbReference type="EMBL" id="KAK1361071.1"/>
    </source>
</evidence>
<feature type="region of interest" description="Disordered" evidence="1">
    <location>
        <begin position="1"/>
        <end position="23"/>
    </location>
</feature>
<evidence type="ECO:0000256" key="1">
    <source>
        <dbReference type="SAM" id="MobiDB-lite"/>
    </source>
</evidence>
<dbReference type="AlphaFoldDB" id="A0AAD8H642"/>
<dbReference type="EMBL" id="JAUIZM010000010">
    <property type="protein sequence ID" value="KAK1361071.1"/>
    <property type="molecule type" value="Genomic_DNA"/>
</dbReference>
<reference evidence="2" key="1">
    <citation type="submission" date="2023-02" db="EMBL/GenBank/DDBJ databases">
        <title>Genome of toxic invasive species Heracleum sosnowskyi carries increased number of genes despite the absence of recent whole-genome duplications.</title>
        <authorList>
            <person name="Schelkunov M."/>
            <person name="Shtratnikova V."/>
            <person name="Makarenko M."/>
            <person name="Klepikova A."/>
            <person name="Omelchenko D."/>
            <person name="Novikova G."/>
            <person name="Obukhova E."/>
            <person name="Bogdanov V."/>
            <person name="Penin A."/>
            <person name="Logacheva M."/>
        </authorList>
    </citation>
    <scope>NUCLEOTIDE SEQUENCE</scope>
    <source>
        <strain evidence="2">Hsosn_3</strain>
        <tissue evidence="2">Leaf</tissue>
    </source>
</reference>
<keyword evidence="3" id="KW-1185">Reference proteome</keyword>
<dbReference type="Proteomes" id="UP001237642">
    <property type="component" value="Unassembled WGS sequence"/>
</dbReference>
<sequence length="116" mass="13260">MADKRQTGKNVKHHRDTRIGGQAKMEISLKNGEWLNSTKGTTNLTSVEMNILDVDDLHRHVTIHDPSISTKHKRRPKIATRKKYGLELAAEVKNKKTCGLCNRKGHYRTGCHKYEV</sequence>
<reference evidence="2" key="2">
    <citation type="submission" date="2023-05" db="EMBL/GenBank/DDBJ databases">
        <authorList>
            <person name="Schelkunov M.I."/>
        </authorList>
    </citation>
    <scope>NUCLEOTIDE SEQUENCE</scope>
    <source>
        <strain evidence="2">Hsosn_3</strain>
        <tissue evidence="2">Leaf</tissue>
    </source>
</reference>
<gene>
    <name evidence="2" type="ORF">POM88_045545</name>
</gene>
<accession>A0AAD8H642</accession>
<evidence type="ECO:0000313" key="3">
    <source>
        <dbReference type="Proteomes" id="UP001237642"/>
    </source>
</evidence>
<protein>
    <submittedName>
        <fullName evidence="2">Uncharacterized protein</fullName>
    </submittedName>
</protein>
<proteinExistence type="predicted"/>
<organism evidence="2 3">
    <name type="scientific">Heracleum sosnowskyi</name>
    <dbReference type="NCBI Taxonomy" id="360622"/>
    <lineage>
        <taxon>Eukaryota</taxon>
        <taxon>Viridiplantae</taxon>
        <taxon>Streptophyta</taxon>
        <taxon>Embryophyta</taxon>
        <taxon>Tracheophyta</taxon>
        <taxon>Spermatophyta</taxon>
        <taxon>Magnoliopsida</taxon>
        <taxon>eudicotyledons</taxon>
        <taxon>Gunneridae</taxon>
        <taxon>Pentapetalae</taxon>
        <taxon>asterids</taxon>
        <taxon>campanulids</taxon>
        <taxon>Apiales</taxon>
        <taxon>Apiaceae</taxon>
        <taxon>Apioideae</taxon>
        <taxon>apioid superclade</taxon>
        <taxon>Tordylieae</taxon>
        <taxon>Tordyliinae</taxon>
        <taxon>Heracleum</taxon>
    </lineage>
</organism>